<evidence type="ECO:0000313" key="3">
    <source>
        <dbReference type="Proteomes" id="UP000076998"/>
    </source>
</evidence>
<keyword evidence="1" id="KW-0812">Transmembrane</keyword>
<proteinExistence type="predicted"/>
<evidence type="ECO:0000256" key="1">
    <source>
        <dbReference type="SAM" id="Phobius"/>
    </source>
</evidence>
<reference evidence="2 3" key="1">
    <citation type="submission" date="2016-02" db="EMBL/GenBank/DDBJ databases">
        <authorList>
            <person name="Wen L."/>
            <person name="He K."/>
            <person name="Yang H."/>
        </authorList>
    </citation>
    <scope>NUCLEOTIDE SEQUENCE [LARGE SCALE GENOMIC DNA]</scope>
    <source>
        <strain evidence="2 3">CD11_3</strain>
    </source>
</reference>
<dbReference type="EMBL" id="LSTV01000001">
    <property type="protein sequence ID" value="OAH50923.1"/>
    <property type="molecule type" value="Genomic_DNA"/>
</dbReference>
<keyword evidence="1" id="KW-0472">Membrane</keyword>
<dbReference type="AlphaFoldDB" id="A0A177KC14"/>
<protein>
    <submittedName>
        <fullName evidence="2">Uncharacterized protein</fullName>
    </submittedName>
</protein>
<gene>
    <name evidence="2" type="ORF">AYL44_01160</name>
</gene>
<keyword evidence="1" id="KW-1133">Transmembrane helix</keyword>
<accession>A0A177KC14</accession>
<evidence type="ECO:0000313" key="2">
    <source>
        <dbReference type="EMBL" id="OAH50923.1"/>
    </source>
</evidence>
<comment type="caution">
    <text evidence="2">The sequence shown here is derived from an EMBL/GenBank/DDBJ whole genome shotgun (WGS) entry which is preliminary data.</text>
</comment>
<feature type="transmembrane region" description="Helical" evidence="1">
    <location>
        <begin position="37"/>
        <end position="59"/>
    </location>
</feature>
<organism evidence="2 3">
    <name type="scientific">Microbacterium oleivorans</name>
    <dbReference type="NCBI Taxonomy" id="273677"/>
    <lineage>
        <taxon>Bacteria</taxon>
        <taxon>Bacillati</taxon>
        <taxon>Actinomycetota</taxon>
        <taxon>Actinomycetes</taxon>
        <taxon>Micrococcales</taxon>
        <taxon>Microbacteriaceae</taxon>
        <taxon>Microbacterium</taxon>
    </lineage>
</organism>
<dbReference type="Proteomes" id="UP000076998">
    <property type="component" value="Unassembled WGS sequence"/>
</dbReference>
<sequence>MQMSDKKRAVNLGFGIGIALVVLGLLVVWFAPAVWSGWATFAVVVGVIAALIGFVFALIPARDHP</sequence>
<feature type="transmembrane region" description="Helical" evidence="1">
    <location>
        <begin position="12"/>
        <end position="31"/>
    </location>
</feature>
<name>A0A177KC14_9MICO</name>
<dbReference type="RefSeq" id="WP_064001437.1">
    <property type="nucleotide sequence ID" value="NZ_LSTV01000001.1"/>
</dbReference>